<evidence type="ECO:0000256" key="4">
    <source>
        <dbReference type="ARBA" id="ARBA00022723"/>
    </source>
</evidence>
<evidence type="ECO:0000256" key="7">
    <source>
        <dbReference type="ARBA" id="ARBA00023134"/>
    </source>
</evidence>
<comment type="function">
    <text evidence="10">Necessary for normal cell division and for the maintenance of normal septation.</text>
</comment>
<keyword evidence="8 10" id="KW-0717">Septation</keyword>
<dbReference type="Proteomes" id="UP000830583">
    <property type="component" value="Chromosome"/>
</dbReference>
<comment type="cofactor">
    <cofactor evidence="1">
        <name>Mg(2+)</name>
        <dbReference type="ChEBI" id="CHEBI:18420"/>
    </cofactor>
</comment>
<evidence type="ECO:0000256" key="6">
    <source>
        <dbReference type="ARBA" id="ARBA00022842"/>
    </source>
</evidence>
<evidence type="ECO:0000256" key="3">
    <source>
        <dbReference type="ARBA" id="ARBA00022618"/>
    </source>
</evidence>
<keyword evidence="3 10" id="KW-0132">Cell division</keyword>
<organism evidence="12 13">
    <name type="scientific">Flavobacterium azooxidireducens</name>
    <dbReference type="NCBI Taxonomy" id="1871076"/>
    <lineage>
        <taxon>Bacteria</taxon>
        <taxon>Pseudomonadati</taxon>
        <taxon>Bacteroidota</taxon>
        <taxon>Flavobacteriia</taxon>
        <taxon>Flavobacteriales</taxon>
        <taxon>Flavobacteriaceae</taxon>
        <taxon>Flavobacterium</taxon>
    </lineage>
</organism>
<evidence type="ECO:0000256" key="10">
    <source>
        <dbReference type="HAMAP-Rule" id="MF_00321"/>
    </source>
</evidence>
<evidence type="ECO:0000256" key="1">
    <source>
        <dbReference type="ARBA" id="ARBA00001946"/>
    </source>
</evidence>
<dbReference type="PROSITE" id="PS51706">
    <property type="entry name" value="G_ENGB"/>
    <property type="match status" value="1"/>
</dbReference>
<sequence length="205" mass="23507">MKINTAEFVISNSEVSKCPKDPLPEYAFIGRSNVGKSSLINMLTNHKSLAKTSSKPGKTQLINHFKINNNWFLVDLPGYGYAKVSKKSKEVFQQFVTDYFEKREQLVCAFVLIDIRLEAQKIDLEFFTYLGVTEVPFCIIFTKADKVGKTRIHSHIEAYRKQVLASGWEEMPQHFITSATESTGKEELLSFIDEINQEMFKNDSF</sequence>
<dbReference type="InterPro" id="IPR019987">
    <property type="entry name" value="GTP-bd_ribosome_bio_YsxC"/>
</dbReference>
<dbReference type="InterPro" id="IPR006073">
    <property type="entry name" value="GTP-bd"/>
</dbReference>
<proteinExistence type="inferred from homology"/>
<name>A0ABY4KGL2_9FLAO</name>
<dbReference type="InterPro" id="IPR030393">
    <property type="entry name" value="G_ENGB_dom"/>
</dbReference>
<dbReference type="PANTHER" id="PTHR11649:SF13">
    <property type="entry name" value="ENGB-TYPE G DOMAIN-CONTAINING PROTEIN"/>
    <property type="match status" value="1"/>
</dbReference>
<evidence type="ECO:0000256" key="8">
    <source>
        <dbReference type="ARBA" id="ARBA00023210"/>
    </source>
</evidence>
<keyword evidence="13" id="KW-1185">Reference proteome</keyword>
<feature type="domain" description="EngB-type G" evidence="11">
    <location>
        <begin position="22"/>
        <end position="198"/>
    </location>
</feature>
<dbReference type="SUPFAM" id="SSF52540">
    <property type="entry name" value="P-loop containing nucleoside triphosphate hydrolases"/>
    <property type="match status" value="1"/>
</dbReference>
<evidence type="ECO:0000256" key="5">
    <source>
        <dbReference type="ARBA" id="ARBA00022741"/>
    </source>
</evidence>
<keyword evidence="9 10" id="KW-0131">Cell cycle</keyword>
<comment type="similarity">
    <text evidence="2 10">Belongs to the TRAFAC class TrmE-Era-EngA-EngB-Septin-like GTPase superfamily. EngB GTPase family.</text>
</comment>
<dbReference type="RefSeq" id="WP_248435500.1">
    <property type="nucleotide sequence ID" value="NZ_CP096205.1"/>
</dbReference>
<dbReference type="EMBL" id="CP096205">
    <property type="protein sequence ID" value="UPQ79956.1"/>
    <property type="molecule type" value="Genomic_DNA"/>
</dbReference>
<protein>
    <recommendedName>
        <fullName evidence="10">Probable GTP-binding protein EngB</fullName>
    </recommendedName>
</protein>
<keyword evidence="6" id="KW-0460">Magnesium</keyword>
<gene>
    <name evidence="12" type="primary">yihA</name>
    <name evidence="10" type="synonym">engB</name>
    <name evidence="12" type="ORF">M0M57_03760</name>
</gene>
<dbReference type="Gene3D" id="3.40.50.300">
    <property type="entry name" value="P-loop containing nucleotide triphosphate hydrolases"/>
    <property type="match status" value="1"/>
</dbReference>
<dbReference type="InterPro" id="IPR027417">
    <property type="entry name" value="P-loop_NTPase"/>
</dbReference>
<keyword evidence="7 10" id="KW-0342">GTP-binding</keyword>
<keyword evidence="5 10" id="KW-0547">Nucleotide-binding</keyword>
<dbReference type="PANTHER" id="PTHR11649">
    <property type="entry name" value="MSS1/TRME-RELATED GTP-BINDING PROTEIN"/>
    <property type="match status" value="1"/>
</dbReference>
<dbReference type="Pfam" id="PF01926">
    <property type="entry name" value="MMR_HSR1"/>
    <property type="match status" value="1"/>
</dbReference>
<keyword evidence="4" id="KW-0479">Metal-binding</keyword>
<reference evidence="12" key="1">
    <citation type="submission" date="2022-04" db="EMBL/GenBank/DDBJ databases">
        <title>Consumption of N2O by Flavobacterium azooxidireducens sp. nov. isolated from Decomposing Leaf Litter of Phragmites australis (Cav.).</title>
        <authorList>
            <person name="Behrendt U."/>
            <person name="Spanner T."/>
            <person name="Augustin J."/>
            <person name="Horn M.A."/>
            <person name="Kolb S."/>
            <person name="Ulrich A."/>
        </authorList>
    </citation>
    <scope>NUCLEOTIDE SEQUENCE</scope>
    <source>
        <strain evidence="12">IGB 4-14</strain>
    </source>
</reference>
<accession>A0ABY4KGL2</accession>
<evidence type="ECO:0000313" key="13">
    <source>
        <dbReference type="Proteomes" id="UP000830583"/>
    </source>
</evidence>
<dbReference type="HAMAP" id="MF_00321">
    <property type="entry name" value="GTPase_EngB"/>
    <property type="match status" value="1"/>
</dbReference>
<dbReference type="CDD" id="cd01876">
    <property type="entry name" value="YihA_EngB"/>
    <property type="match status" value="1"/>
</dbReference>
<evidence type="ECO:0000256" key="2">
    <source>
        <dbReference type="ARBA" id="ARBA00009638"/>
    </source>
</evidence>
<dbReference type="NCBIfam" id="TIGR03598">
    <property type="entry name" value="GTPase_YsxC"/>
    <property type="match status" value="1"/>
</dbReference>
<evidence type="ECO:0000256" key="9">
    <source>
        <dbReference type="ARBA" id="ARBA00023306"/>
    </source>
</evidence>
<evidence type="ECO:0000259" key="11">
    <source>
        <dbReference type="PROSITE" id="PS51706"/>
    </source>
</evidence>
<evidence type="ECO:0000313" key="12">
    <source>
        <dbReference type="EMBL" id="UPQ79956.1"/>
    </source>
</evidence>